<evidence type="ECO:0000256" key="3">
    <source>
        <dbReference type="ARBA" id="ARBA00022692"/>
    </source>
</evidence>
<gene>
    <name evidence="11" type="primary">LOC109702449</name>
</gene>
<keyword evidence="5" id="KW-1133">Transmembrane helix</keyword>
<keyword evidence="4" id="KW-0552">Olfaction</keyword>
<evidence type="ECO:0000256" key="8">
    <source>
        <dbReference type="ARBA" id="ARBA00023170"/>
    </source>
</evidence>
<evidence type="ECO:0000256" key="9">
    <source>
        <dbReference type="ARBA" id="ARBA00023224"/>
    </source>
</evidence>
<evidence type="ECO:0000256" key="2">
    <source>
        <dbReference type="ARBA" id="ARBA00022606"/>
    </source>
</evidence>
<proteinExistence type="predicted"/>
<evidence type="ECO:0000256" key="7">
    <source>
        <dbReference type="ARBA" id="ARBA00023136"/>
    </source>
</evidence>
<dbReference type="GO" id="GO:0071396">
    <property type="term" value="P:cellular response to lipid"/>
    <property type="evidence" value="ECO:0007669"/>
    <property type="project" value="UniProtKB-ARBA"/>
</dbReference>
<dbReference type="InterPro" id="IPR000276">
    <property type="entry name" value="GPCR_Rhodpsn"/>
</dbReference>
<keyword evidence="10" id="KW-1185">Reference proteome</keyword>
<keyword evidence="9" id="KW-0807">Transducer</keyword>
<dbReference type="KEGG" id="ccan:109702449"/>
<keyword evidence="7" id="KW-0472">Membrane</keyword>
<dbReference type="InterPro" id="IPR017452">
    <property type="entry name" value="GPCR_Rhodpsn_7TM"/>
</dbReference>
<sequence length="376" mass="42378">MGDGMLFPTNVEFVRQRHWPYRKHTFSKGNQQISSGKFGLLVLRKQQPRRGLTMSLGAVNTDLQDASSETFILVPIHTGVSILNTSEFEISAFCLFGIPGMESINIWISIPVCLMYVAAILGNCTILFFIKTEPTLHEPMYYFLSMLAFSDLGPSLSSFPTMLKIFLFNAPEISPNACFAQEFFTHEFSAMESSILIMSLDRFAAIYNPLTYTSILTSARVTQIGLTFSLKNILLILPFPLTPKHLRYCKKNFLSHSYCLHQDVMKLACSINKVNVTYVLFVALTGILDIAFIFMSYVLILKAVFSIASQKERLKVLYTCASHICVVLIFYVPVISLAVIYRFAAHSSPVMKILVADVFLMVPLLMNPIVYCVKNR</sequence>
<evidence type="ECO:0000256" key="1">
    <source>
        <dbReference type="ARBA" id="ARBA00004141"/>
    </source>
</evidence>
<organism evidence="11">
    <name type="scientific">Castor canadensis</name>
    <name type="common">American beaver</name>
    <dbReference type="NCBI Taxonomy" id="51338"/>
    <lineage>
        <taxon>Eukaryota</taxon>
        <taxon>Metazoa</taxon>
        <taxon>Chordata</taxon>
        <taxon>Craniata</taxon>
        <taxon>Vertebrata</taxon>
        <taxon>Euteleostomi</taxon>
        <taxon>Mammalia</taxon>
        <taxon>Eutheria</taxon>
        <taxon>Euarchontoglires</taxon>
        <taxon>Glires</taxon>
        <taxon>Rodentia</taxon>
        <taxon>Castorimorpha</taxon>
        <taxon>Castoridae</taxon>
        <taxon>Castor</taxon>
    </lineage>
</organism>
<dbReference type="PANTHER" id="PTHR26450">
    <property type="entry name" value="OLFACTORY RECEPTOR 56B1-RELATED"/>
    <property type="match status" value="1"/>
</dbReference>
<keyword evidence="2" id="KW-0716">Sensory transduction</keyword>
<keyword evidence="3" id="KW-0812">Transmembrane</keyword>
<dbReference type="RefSeq" id="XP_020043378.1">
    <property type="nucleotide sequence ID" value="XM_020187789.1"/>
</dbReference>
<dbReference type="GO" id="GO:0004930">
    <property type="term" value="F:G protein-coupled receptor activity"/>
    <property type="evidence" value="ECO:0007669"/>
    <property type="project" value="UniProtKB-KW"/>
</dbReference>
<dbReference type="Pfam" id="PF13853">
    <property type="entry name" value="7tm_4"/>
    <property type="match status" value="1"/>
</dbReference>
<accession>A0A8B7WIB0</accession>
<dbReference type="CDD" id="cd15222">
    <property type="entry name" value="7tmA_OR51-like"/>
    <property type="match status" value="1"/>
</dbReference>
<dbReference type="SUPFAM" id="SSF81321">
    <property type="entry name" value="Family A G protein-coupled receptor-like"/>
    <property type="match status" value="1"/>
</dbReference>
<dbReference type="PANTHER" id="PTHR26450:SF16">
    <property type="entry name" value="OLFACTORY RECEPTOR"/>
    <property type="match status" value="1"/>
</dbReference>
<keyword evidence="6" id="KW-0297">G-protein coupled receptor</keyword>
<evidence type="ECO:0000256" key="6">
    <source>
        <dbReference type="ARBA" id="ARBA00023040"/>
    </source>
</evidence>
<evidence type="ECO:0000313" key="11">
    <source>
        <dbReference type="RefSeq" id="XP_020043378.1"/>
    </source>
</evidence>
<comment type="subcellular location">
    <subcellularLocation>
        <location evidence="1">Membrane</location>
        <topology evidence="1">Multi-pass membrane protein</topology>
    </subcellularLocation>
</comment>
<dbReference type="OrthoDB" id="9444602at2759"/>
<dbReference type="GeneID" id="109702449"/>
<dbReference type="PROSITE" id="PS50262">
    <property type="entry name" value="G_PROTEIN_RECEP_F1_2"/>
    <property type="match status" value="1"/>
</dbReference>
<evidence type="ECO:0000256" key="4">
    <source>
        <dbReference type="ARBA" id="ARBA00022725"/>
    </source>
</evidence>
<dbReference type="Proteomes" id="UP001732720">
    <property type="component" value="Chromosome 1"/>
</dbReference>
<dbReference type="Gene3D" id="1.20.1070.10">
    <property type="entry name" value="Rhodopsin 7-helix transmembrane proteins"/>
    <property type="match status" value="1"/>
</dbReference>
<dbReference type="AlphaFoldDB" id="A0A8B7WIB0"/>
<dbReference type="PRINTS" id="PR00245">
    <property type="entry name" value="OLFACTORYR"/>
</dbReference>
<dbReference type="FunFam" id="1.20.1070.10:FF:000002">
    <property type="entry name" value="Olfactory receptor"/>
    <property type="match status" value="1"/>
</dbReference>
<protein>
    <submittedName>
        <fullName evidence="11">Olfactory receptor 51A7-like</fullName>
    </submittedName>
</protein>
<evidence type="ECO:0000256" key="5">
    <source>
        <dbReference type="ARBA" id="ARBA00022989"/>
    </source>
</evidence>
<dbReference type="InterPro" id="IPR000725">
    <property type="entry name" value="Olfact_rcpt"/>
</dbReference>
<dbReference type="GO" id="GO:0004984">
    <property type="term" value="F:olfactory receptor activity"/>
    <property type="evidence" value="ECO:0007669"/>
    <property type="project" value="InterPro"/>
</dbReference>
<dbReference type="GO" id="GO:0005886">
    <property type="term" value="C:plasma membrane"/>
    <property type="evidence" value="ECO:0007669"/>
    <property type="project" value="TreeGrafter"/>
</dbReference>
<dbReference type="InterPro" id="IPR050402">
    <property type="entry name" value="OR51/52/56-like"/>
</dbReference>
<keyword evidence="8" id="KW-0675">Receptor</keyword>
<name>A0A8B7WIB0_CASCN</name>
<dbReference type="PRINTS" id="PR00237">
    <property type="entry name" value="GPCRRHODOPSN"/>
</dbReference>
<reference evidence="11" key="1">
    <citation type="submission" date="2025-08" db="UniProtKB">
        <authorList>
            <consortium name="RefSeq"/>
        </authorList>
    </citation>
    <scope>IDENTIFICATION</scope>
    <source>
        <tissue evidence="11">Leukocyte</tissue>
    </source>
</reference>
<evidence type="ECO:0000313" key="10">
    <source>
        <dbReference type="Proteomes" id="UP001732720"/>
    </source>
</evidence>